<sequence>MHDIKQLIVELLDSYESKVESIRFLIDTAYRAIRDANTDLTAAFREREEVSTRLKEILAKNCSLRKKDFDAMMDDVMQLLESKRVELEIEQKRLEEILKDYLSRERVRLALMRNKVLEANEKNLYAVLKEIRDEMENEADRILGTFLDMEQRLRTFNKAIKGLNQKLKNLLKKGELLRTEDVKNLRLTEKTLLDRLLRDRGRNHHAVYETGENT</sequence>
<evidence type="ECO:0000256" key="1">
    <source>
        <dbReference type="SAM" id="Coils"/>
    </source>
</evidence>
<feature type="coiled-coil region" evidence="1">
    <location>
        <begin position="77"/>
        <end position="180"/>
    </location>
</feature>
<proteinExistence type="predicted"/>
<dbReference type="EMBL" id="CP062796">
    <property type="protein sequence ID" value="QUL99244.1"/>
    <property type="molecule type" value="Genomic_DNA"/>
</dbReference>
<gene>
    <name evidence="2" type="ORF">IMF26_04090</name>
</gene>
<reference evidence="2" key="2">
    <citation type="journal article" date="2023" name="Biology">
        <title>Prokaryotic Life Associated with Coal-Fire Gas Vents Revealed by Metagenomics.</title>
        <authorList>
            <person name="Kadnikov V.V."/>
            <person name="Mardanov A.V."/>
            <person name="Beletsky A.V."/>
            <person name="Karnachuk O.V."/>
            <person name="Ravin N.V."/>
        </authorList>
    </citation>
    <scope>NUCLEOTIDE SEQUENCE</scope>
    <source>
        <strain evidence="2">Bu02</strain>
    </source>
</reference>
<protein>
    <submittedName>
        <fullName evidence="2">Uncharacterized protein</fullName>
    </submittedName>
</protein>
<organism evidence="2">
    <name type="scientific">Candidatus Fermentithermobacillus carboniphilus</name>
    <dbReference type="NCBI Taxonomy" id="3085328"/>
    <lineage>
        <taxon>Bacteria</taxon>
        <taxon>Bacillati</taxon>
        <taxon>Bacillota</taxon>
        <taxon>Candidatus Fermentithermobacillia</taxon>
        <taxon>Candidatus Fermentithermobacillales</taxon>
        <taxon>Candidatus Fermentithermobacillaceae</taxon>
        <taxon>Candidatus Fermentithermobacillus</taxon>
    </lineage>
</organism>
<name>A0AAT9LDX9_9FIRM</name>
<reference evidence="2" key="1">
    <citation type="submission" date="2020-10" db="EMBL/GenBank/DDBJ databases">
        <authorList>
            <person name="Kadnikov V."/>
            <person name="Beletsky A.V."/>
            <person name="Mardanov A.V."/>
            <person name="Karnachuk O.V."/>
            <person name="Ravin N.V."/>
        </authorList>
    </citation>
    <scope>NUCLEOTIDE SEQUENCE</scope>
    <source>
        <strain evidence="2">Bu02</strain>
    </source>
</reference>
<dbReference type="KEGG" id="fcz:IMF26_04090"/>
<evidence type="ECO:0000313" key="2">
    <source>
        <dbReference type="EMBL" id="QUL99244.1"/>
    </source>
</evidence>
<accession>A0AAT9LDX9</accession>
<keyword evidence="1" id="KW-0175">Coiled coil</keyword>
<dbReference type="AlphaFoldDB" id="A0AAT9LDX9"/>